<protein>
    <submittedName>
        <fullName evidence="2">tRNA(FMet)-specific endonuclease VapC</fullName>
    </submittedName>
</protein>
<dbReference type="SUPFAM" id="SSF88723">
    <property type="entry name" value="PIN domain-like"/>
    <property type="match status" value="1"/>
</dbReference>
<evidence type="ECO:0000313" key="3">
    <source>
        <dbReference type="Proteomes" id="UP000077066"/>
    </source>
</evidence>
<reference evidence="2 3" key="1">
    <citation type="submission" date="2016-04" db="EMBL/GenBank/DDBJ databases">
        <title>Genome sequence of Methanobrevibacter filiformis DSM 11501.</title>
        <authorList>
            <person name="Poehlein A."/>
            <person name="Seedorf H."/>
            <person name="Daniel R."/>
        </authorList>
    </citation>
    <scope>NUCLEOTIDE SEQUENCE [LARGE SCALE GENOMIC DNA]</scope>
    <source>
        <strain evidence="2 3">DSM 11501</strain>
    </source>
</reference>
<dbReference type="Gene3D" id="3.40.50.1010">
    <property type="entry name" value="5'-nuclease"/>
    <property type="match status" value="1"/>
</dbReference>
<dbReference type="RefSeq" id="WP_066972964.1">
    <property type="nucleotide sequence ID" value="NZ_LWMT01000244.1"/>
</dbReference>
<dbReference type="InterPro" id="IPR052106">
    <property type="entry name" value="PINc/VapC_TA"/>
</dbReference>
<dbReference type="OrthoDB" id="41298at2157"/>
<name>A0A162FL31_9EURY</name>
<evidence type="ECO:0000313" key="2">
    <source>
        <dbReference type="EMBL" id="KZX11630.1"/>
    </source>
</evidence>
<keyword evidence="2" id="KW-0378">Hydrolase</keyword>
<dbReference type="EMBL" id="LWMT01000244">
    <property type="protein sequence ID" value="KZX11630.1"/>
    <property type="molecule type" value="Genomic_DNA"/>
</dbReference>
<sequence>MIFLETSFLIGFYVKKDKHHRRAMKIWEYIGDDKKVINIMTLYEFLTVLRKKNVKSHDIKKYYNEILNNIIILEDLENHNKAVENCLSNEIGFFDNLHHVTMIENGIKEIASFDKGFDIFNDIKRIG</sequence>
<dbReference type="AlphaFoldDB" id="A0A162FL31"/>
<evidence type="ECO:0000259" key="1">
    <source>
        <dbReference type="Pfam" id="PF01850"/>
    </source>
</evidence>
<proteinExistence type="predicted"/>
<dbReference type="PATRIC" id="fig|55758.3.peg.1538"/>
<feature type="domain" description="PIN" evidence="1">
    <location>
        <begin position="2"/>
        <end position="118"/>
    </location>
</feature>
<dbReference type="GO" id="GO:0004519">
    <property type="term" value="F:endonuclease activity"/>
    <property type="evidence" value="ECO:0007669"/>
    <property type="project" value="UniProtKB-KW"/>
</dbReference>
<keyword evidence="2" id="KW-0540">Nuclease</keyword>
<comment type="caution">
    <text evidence="2">The sequence shown here is derived from an EMBL/GenBank/DDBJ whole genome shotgun (WGS) entry which is preliminary data.</text>
</comment>
<keyword evidence="3" id="KW-1185">Reference proteome</keyword>
<dbReference type="PANTHER" id="PTHR38826:SF5">
    <property type="entry name" value="RIBONUCLEASE VAPC13"/>
    <property type="match status" value="1"/>
</dbReference>
<gene>
    <name evidence="2" type="primary">vapC_9</name>
    <name evidence="2" type="ORF">MBFIL_13530</name>
</gene>
<accession>A0A162FL31</accession>
<dbReference type="InterPro" id="IPR002716">
    <property type="entry name" value="PIN_dom"/>
</dbReference>
<organism evidence="2 3">
    <name type="scientific">Methanobrevibacter filiformis</name>
    <dbReference type="NCBI Taxonomy" id="55758"/>
    <lineage>
        <taxon>Archaea</taxon>
        <taxon>Methanobacteriati</taxon>
        <taxon>Methanobacteriota</taxon>
        <taxon>Methanomada group</taxon>
        <taxon>Methanobacteria</taxon>
        <taxon>Methanobacteriales</taxon>
        <taxon>Methanobacteriaceae</taxon>
        <taxon>Methanobrevibacter</taxon>
    </lineage>
</organism>
<keyword evidence="2" id="KW-0255">Endonuclease</keyword>
<dbReference type="Pfam" id="PF01850">
    <property type="entry name" value="PIN"/>
    <property type="match status" value="1"/>
</dbReference>
<dbReference type="InterPro" id="IPR029060">
    <property type="entry name" value="PIN-like_dom_sf"/>
</dbReference>
<dbReference type="Proteomes" id="UP000077066">
    <property type="component" value="Unassembled WGS sequence"/>
</dbReference>
<dbReference type="PANTHER" id="PTHR38826">
    <property type="entry name" value="RIBONUCLEASE VAPC13"/>
    <property type="match status" value="1"/>
</dbReference>